<evidence type="ECO:0000256" key="1">
    <source>
        <dbReference type="ARBA" id="ARBA00004370"/>
    </source>
</evidence>
<comment type="function">
    <text evidence="6">HflC and HflK could regulate a protease.</text>
</comment>
<evidence type="ECO:0000256" key="6">
    <source>
        <dbReference type="PIRNR" id="PIRNR005651"/>
    </source>
</evidence>
<evidence type="ECO:0000256" key="2">
    <source>
        <dbReference type="ARBA" id="ARBA00007862"/>
    </source>
</evidence>
<evidence type="ECO:0000256" key="3">
    <source>
        <dbReference type="ARBA" id="ARBA00022692"/>
    </source>
</evidence>
<dbReference type="Gene3D" id="3.30.479.30">
    <property type="entry name" value="Band 7 domain"/>
    <property type="match status" value="1"/>
</dbReference>
<keyword evidence="4" id="KW-1133">Transmembrane helix</keyword>
<evidence type="ECO:0000259" key="7">
    <source>
        <dbReference type="SMART" id="SM00244"/>
    </source>
</evidence>
<dbReference type="CDD" id="cd03405">
    <property type="entry name" value="SPFH_HflC"/>
    <property type="match status" value="1"/>
</dbReference>
<dbReference type="PRINTS" id="PR00721">
    <property type="entry name" value="STOMATIN"/>
</dbReference>
<dbReference type="SMART" id="SM00244">
    <property type="entry name" value="PHB"/>
    <property type="match status" value="1"/>
</dbReference>
<dbReference type="AlphaFoldDB" id="E3H848"/>
<feature type="domain" description="Band 7" evidence="7">
    <location>
        <begin position="18"/>
        <end position="181"/>
    </location>
</feature>
<accession>E3H848</accession>
<name>E3H848_ILYPC</name>
<keyword evidence="5" id="KW-0472">Membrane</keyword>
<keyword evidence="9" id="KW-1185">Reference proteome</keyword>
<gene>
    <name evidence="8" type="ordered locus">Ilyop_1499</name>
</gene>
<comment type="similarity">
    <text evidence="2 6">Belongs to the band 7/mec-2 family. HflC subfamily.</text>
</comment>
<dbReference type="InterPro" id="IPR010200">
    <property type="entry name" value="HflC"/>
</dbReference>
<proteinExistence type="inferred from homology"/>
<dbReference type="InterPro" id="IPR001107">
    <property type="entry name" value="Band_7"/>
</dbReference>
<dbReference type="InterPro" id="IPR036013">
    <property type="entry name" value="Band_7/SPFH_dom_sf"/>
</dbReference>
<reference evidence="8 9" key="1">
    <citation type="journal article" date="2010" name="Stand. Genomic Sci.">
        <title>Complete genome sequence of Ilyobacter polytropus type strain (CuHbu1).</title>
        <authorList>
            <person name="Sikorski J."/>
            <person name="Chertkov O."/>
            <person name="Lapidus A."/>
            <person name="Nolan M."/>
            <person name="Lucas S."/>
            <person name="Del Rio T.G."/>
            <person name="Tice H."/>
            <person name="Cheng J.F."/>
            <person name="Tapia R."/>
            <person name="Han C."/>
            <person name="Goodwin L."/>
            <person name="Pitluck S."/>
            <person name="Liolios K."/>
            <person name="Ivanova N."/>
            <person name="Mavromatis K."/>
            <person name="Mikhailova N."/>
            <person name="Pati A."/>
            <person name="Chen A."/>
            <person name="Palaniappan K."/>
            <person name="Land M."/>
            <person name="Hauser L."/>
            <person name="Chang Y.J."/>
            <person name="Jeffries C.D."/>
            <person name="Brambilla E."/>
            <person name="Yasawong M."/>
            <person name="Rohde M."/>
            <person name="Pukall R."/>
            <person name="Spring S."/>
            <person name="Goker M."/>
            <person name="Woyke T."/>
            <person name="Bristow J."/>
            <person name="Eisen J.A."/>
            <person name="Markowitz V."/>
            <person name="Hugenholtz P."/>
            <person name="Kyrpides N.C."/>
            <person name="Klenk H.P."/>
        </authorList>
    </citation>
    <scope>NUCLEOTIDE SEQUENCE [LARGE SCALE GENOMIC DNA]</scope>
    <source>
        <strain evidence="9">ATCC 51220 / DSM 2926 / LMG 16218 / CuHBu1</strain>
    </source>
</reference>
<comment type="subcellular location">
    <subcellularLocation>
        <location evidence="1">Membrane</location>
    </subcellularLocation>
</comment>
<dbReference type="KEGG" id="ipo:Ilyop_1499"/>
<dbReference type="PIRSF" id="PIRSF005651">
    <property type="entry name" value="HflC"/>
    <property type="match status" value="1"/>
</dbReference>
<evidence type="ECO:0000256" key="5">
    <source>
        <dbReference type="ARBA" id="ARBA00023136"/>
    </source>
</evidence>
<dbReference type="NCBIfam" id="TIGR01932">
    <property type="entry name" value="hflC"/>
    <property type="match status" value="1"/>
</dbReference>
<dbReference type="Pfam" id="PF01145">
    <property type="entry name" value="Band_7"/>
    <property type="match status" value="1"/>
</dbReference>
<organism evidence="8 9">
    <name type="scientific">Ilyobacter polytropus (strain ATCC 51220 / DSM 2926 / LMG 16218 / CuHBu1)</name>
    <dbReference type="NCBI Taxonomy" id="572544"/>
    <lineage>
        <taxon>Bacteria</taxon>
        <taxon>Fusobacteriati</taxon>
        <taxon>Fusobacteriota</taxon>
        <taxon>Fusobacteriia</taxon>
        <taxon>Fusobacteriales</taxon>
        <taxon>Fusobacteriaceae</taxon>
        <taxon>Ilyobacter</taxon>
    </lineage>
</organism>
<evidence type="ECO:0000313" key="8">
    <source>
        <dbReference type="EMBL" id="ADO83279.1"/>
    </source>
</evidence>
<dbReference type="SUPFAM" id="SSF117892">
    <property type="entry name" value="Band 7/SPFH domain"/>
    <property type="match status" value="1"/>
</dbReference>
<dbReference type="GO" id="GO:0016020">
    <property type="term" value="C:membrane"/>
    <property type="evidence" value="ECO:0007669"/>
    <property type="project" value="UniProtKB-SubCell"/>
</dbReference>
<dbReference type="Proteomes" id="UP000006875">
    <property type="component" value="Chromosome"/>
</dbReference>
<keyword evidence="3" id="KW-0812">Transmembrane</keyword>
<sequence length="284" mass="33009">MKKGINVILILIVIVFASSVFQVSEVQRAVVLRFGKPVGGEINTSGLKFKVPFIDNVVYFDKRLLDYDAEPKDLITKDKKNIVIDNYARWRIIDPLLFLQTVQDEKGAQARLDDIIYSEIRERLGQYTFLDIIAFKRDEIMETVTRESWEKTKKFGIEIVDVRIKRAELPKENEENVYRRMEAERHQQAKKYRAEGQEKALEITSQAEKERTVILAEAYEKSESIKGEGDAEALKIYADAYNRDPEFYKFTRTLSTYDKILSGSGKTKIIMSTESELWKILNEK</sequence>
<evidence type="ECO:0000256" key="4">
    <source>
        <dbReference type="ARBA" id="ARBA00022989"/>
    </source>
</evidence>
<dbReference type="PANTHER" id="PTHR42911:SF1">
    <property type="entry name" value="MODULATOR OF FTSH PROTEASE HFLC"/>
    <property type="match status" value="1"/>
</dbReference>
<dbReference type="eggNOG" id="COG0330">
    <property type="taxonomic scope" value="Bacteria"/>
</dbReference>
<dbReference type="InterPro" id="IPR001972">
    <property type="entry name" value="Stomatin_HflK_fam"/>
</dbReference>
<dbReference type="RefSeq" id="WP_013387946.1">
    <property type="nucleotide sequence ID" value="NC_014632.1"/>
</dbReference>
<dbReference type="OrthoDB" id="9809197at2"/>
<dbReference type="PANTHER" id="PTHR42911">
    <property type="entry name" value="MODULATOR OF FTSH PROTEASE HFLC"/>
    <property type="match status" value="1"/>
</dbReference>
<dbReference type="HOGENOM" id="CLU_059167_1_0_0"/>
<dbReference type="EMBL" id="CP002281">
    <property type="protein sequence ID" value="ADO83279.1"/>
    <property type="molecule type" value="Genomic_DNA"/>
</dbReference>
<evidence type="ECO:0000313" key="9">
    <source>
        <dbReference type="Proteomes" id="UP000006875"/>
    </source>
</evidence>
<protein>
    <recommendedName>
        <fullName evidence="6">Protein HflC</fullName>
    </recommendedName>
</protein>
<dbReference type="MEROPS" id="I87.001"/>
<dbReference type="STRING" id="572544.Ilyop_1499"/>